<keyword evidence="3" id="KW-1185">Reference proteome</keyword>
<sequence length="124" mass="13327">MKEATINQEALAPGTQGYRSPLEKTGNKLRATNQSPTIPASILMDVAHRVGSHQRLNIEPFAMERLGKGRMPSTSLIEGHTLMSAATARIFVAGVALNLFNAYSIVSGVRSVCGFSKPLFEIAN</sequence>
<name>A0A8X6R1I0_NEPPI</name>
<proteinExistence type="predicted"/>
<evidence type="ECO:0000256" key="1">
    <source>
        <dbReference type="SAM" id="MobiDB-lite"/>
    </source>
</evidence>
<comment type="caution">
    <text evidence="2">The sequence shown here is derived from an EMBL/GenBank/DDBJ whole genome shotgun (WGS) entry which is preliminary data.</text>
</comment>
<evidence type="ECO:0000313" key="3">
    <source>
        <dbReference type="Proteomes" id="UP000887013"/>
    </source>
</evidence>
<feature type="region of interest" description="Disordered" evidence="1">
    <location>
        <begin position="1"/>
        <end position="23"/>
    </location>
</feature>
<dbReference type="AlphaFoldDB" id="A0A8X6R1I0"/>
<dbReference type="Proteomes" id="UP000887013">
    <property type="component" value="Unassembled WGS sequence"/>
</dbReference>
<organism evidence="2 3">
    <name type="scientific">Nephila pilipes</name>
    <name type="common">Giant wood spider</name>
    <name type="synonym">Nephila maculata</name>
    <dbReference type="NCBI Taxonomy" id="299642"/>
    <lineage>
        <taxon>Eukaryota</taxon>
        <taxon>Metazoa</taxon>
        <taxon>Ecdysozoa</taxon>
        <taxon>Arthropoda</taxon>
        <taxon>Chelicerata</taxon>
        <taxon>Arachnida</taxon>
        <taxon>Araneae</taxon>
        <taxon>Araneomorphae</taxon>
        <taxon>Entelegynae</taxon>
        <taxon>Araneoidea</taxon>
        <taxon>Nephilidae</taxon>
        <taxon>Nephila</taxon>
    </lineage>
</organism>
<reference evidence="2" key="1">
    <citation type="submission" date="2020-08" db="EMBL/GenBank/DDBJ databases">
        <title>Multicomponent nature underlies the extraordinary mechanical properties of spider dragline silk.</title>
        <authorList>
            <person name="Kono N."/>
            <person name="Nakamura H."/>
            <person name="Mori M."/>
            <person name="Yoshida Y."/>
            <person name="Ohtoshi R."/>
            <person name="Malay A.D."/>
            <person name="Moran D.A.P."/>
            <person name="Tomita M."/>
            <person name="Numata K."/>
            <person name="Arakawa K."/>
        </authorList>
    </citation>
    <scope>NUCLEOTIDE SEQUENCE</scope>
</reference>
<evidence type="ECO:0000313" key="2">
    <source>
        <dbReference type="EMBL" id="GFU43497.1"/>
    </source>
</evidence>
<protein>
    <submittedName>
        <fullName evidence="2">Uncharacterized protein</fullName>
    </submittedName>
</protein>
<accession>A0A8X6R1I0</accession>
<dbReference type="EMBL" id="BMAW01085552">
    <property type="protein sequence ID" value="GFU43497.1"/>
    <property type="molecule type" value="Genomic_DNA"/>
</dbReference>
<gene>
    <name evidence="2" type="ORF">NPIL_577721</name>
</gene>